<dbReference type="InterPro" id="IPR032710">
    <property type="entry name" value="NTF2-like_dom_sf"/>
</dbReference>
<dbReference type="Pfam" id="PF13474">
    <property type="entry name" value="SnoaL_3"/>
    <property type="match status" value="1"/>
</dbReference>
<dbReference type="Gene3D" id="3.10.450.50">
    <property type="match status" value="1"/>
</dbReference>
<accession>A0A0R3N186</accession>
<dbReference type="EMBL" id="LLYB01000068">
    <property type="protein sequence ID" value="KRR23318.1"/>
    <property type="molecule type" value="Genomic_DNA"/>
</dbReference>
<evidence type="ECO:0000313" key="2">
    <source>
        <dbReference type="EMBL" id="KRR23318.1"/>
    </source>
</evidence>
<protein>
    <submittedName>
        <fullName evidence="2">Ketosteroid isomerase</fullName>
    </submittedName>
</protein>
<gene>
    <name evidence="2" type="ORF">CQ14_32370</name>
</gene>
<dbReference type="InterPro" id="IPR037401">
    <property type="entry name" value="SnoaL-like"/>
</dbReference>
<organism evidence="2 3">
    <name type="scientific">Bradyrhizobium lablabi</name>
    <dbReference type="NCBI Taxonomy" id="722472"/>
    <lineage>
        <taxon>Bacteria</taxon>
        <taxon>Pseudomonadati</taxon>
        <taxon>Pseudomonadota</taxon>
        <taxon>Alphaproteobacteria</taxon>
        <taxon>Hyphomicrobiales</taxon>
        <taxon>Nitrobacteraceae</taxon>
        <taxon>Bradyrhizobium</taxon>
    </lineage>
</organism>
<proteinExistence type="predicted"/>
<keyword evidence="2" id="KW-0413">Isomerase</keyword>
<dbReference type="RefSeq" id="WP_057859024.1">
    <property type="nucleotide sequence ID" value="NZ_LLYB01000068.1"/>
</dbReference>
<dbReference type="SUPFAM" id="SSF54427">
    <property type="entry name" value="NTF2-like"/>
    <property type="match status" value="1"/>
</dbReference>
<dbReference type="InterPro" id="IPR011944">
    <property type="entry name" value="Steroid_delta5-4_isomerase"/>
</dbReference>
<dbReference type="NCBIfam" id="TIGR02246">
    <property type="entry name" value="SgcJ/EcaC family oxidoreductase"/>
    <property type="match status" value="1"/>
</dbReference>
<reference evidence="2 3" key="1">
    <citation type="submission" date="2014-03" db="EMBL/GenBank/DDBJ databases">
        <title>Bradyrhizobium valentinum sp. nov., isolated from effective nodules of Lupinus mariae-josephae, a lupine endemic of basic-lime soils in Eastern Spain.</title>
        <authorList>
            <person name="Duran D."/>
            <person name="Rey L."/>
            <person name="Navarro A."/>
            <person name="Busquets A."/>
            <person name="Imperial J."/>
            <person name="Ruiz-Argueso T."/>
        </authorList>
    </citation>
    <scope>NUCLEOTIDE SEQUENCE [LARGE SCALE GENOMIC DNA]</scope>
    <source>
        <strain evidence="2 3">CCBAU 23086</strain>
    </source>
</reference>
<evidence type="ECO:0000259" key="1">
    <source>
        <dbReference type="Pfam" id="PF13474"/>
    </source>
</evidence>
<dbReference type="AlphaFoldDB" id="A0A0R3N186"/>
<feature type="domain" description="SnoaL-like" evidence="1">
    <location>
        <begin position="16"/>
        <end position="127"/>
    </location>
</feature>
<comment type="caution">
    <text evidence="2">The sequence shown here is derived from an EMBL/GenBank/DDBJ whole genome shotgun (WGS) entry which is preliminary data.</text>
</comment>
<dbReference type="GO" id="GO:0016853">
    <property type="term" value="F:isomerase activity"/>
    <property type="evidence" value="ECO:0007669"/>
    <property type="project" value="UniProtKB-KW"/>
</dbReference>
<dbReference type="OrthoDB" id="953853at2"/>
<dbReference type="Proteomes" id="UP000051660">
    <property type="component" value="Unassembled WGS sequence"/>
</dbReference>
<name>A0A0R3N186_9BRAD</name>
<dbReference type="CDD" id="cd00531">
    <property type="entry name" value="NTF2_like"/>
    <property type="match status" value="1"/>
</dbReference>
<evidence type="ECO:0000313" key="3">
    <source>
        <dbReference type="Proteomes" id="UP000051660"/>
    </source>
</evidence>
<sequence>MGTSERSATDDIVSGIMGRWAVAFSKLDAQALASLYARNAFFFGSNPNLYRGNDGIAAYFDGLPRWQSPSVQFTDVRTAQAAPDLINVAGTASFFVEEGAEPLTVKITWVIVREDGDWKIVSHHVSSKTPLIEARADAI</sequence>